<organism evidence="5 6">
    <name type="scientific">Symbiodinium necroappetens</name>
    <dbReference type="NCBI Taxonomy" id="1628268"/>
    <lineage>
        <taxon>Eukaryota</taxon>
        <taxon>Sar</taxon>
        <taxon>Alveolata</taxon>
        <taxon>Dinophyceae</taxon>
        <taxon>Suessiales</taxon>
        <taxon>Symbiodiniaceae</taxon>
        <taxon>Symbiodinium</taxon>
    </lineage>
</organism>
<evidence type="ECO:0000256" key="2">
    <source>
        <dbReference type="ARBA" id="ARBA00022801"/>
    </source>
</evidence>
<keyword evidence="3" id="KW-1133">Transmembrane helix</keyword>
<name>A0A812Z810_9DINO</name>
<keyword evidence="6" id="KW-1185">Reference proteome</keyword>
<dbReference type="GO" id="GO:0006508">
    <property type="term" value="P:proteolysis"/>
    <property type="evidence" value="ECO:0007669"/>
    <property type="project" value="InterPro"/>
</dbReference>
<evidence type="ECO:0000256" key="3">
    <source>
        <dbReference type="SAM" id="Phobius"/>
    </source>
</evidence>
<protein>
    <submittedName>
        <fullName evidence="5">UhpC protein</fullName>
    </submittedName>
</protein>
<dbReference type="OrthoDB" id="424610at2759"/>
<dbReference type="Gene3D" id="3.40.50.1820">
    <property type="entry name" value="alpha/beta hydrolase"/>
    <property type="match status" value="1"/>
</dbReference>
<feature type="domain" description="Peptidase S9 prolyl oligopeptidase catalytic" evidence="4">
    <location>
        <begin position="47"/>
        <end position="89"/>
    </location>
</feature>
<dbReference type="AlphaFoldDB" id="A0A812Z810"/>
<dbReference type="PANTHER" id="PTHR43037:SF5">
    <property type="entry name" value="FERULOYL ESTERASE"/>
    <property type="match status" value="1"/>
</dbReference>
<dbReference type="SUPFAM" id="SSF53474">
    <property type="entry name" value="alpha/beta-Hydrolases"/>
    <property type="match status" value="1"/>
</dbReference>
<dbReference type="InterPro" id="IPR001375">
    <property type="entry name" value="Peptidase_S9_cat"/>
</dbReference>
<dbReference type="Pfam" id="PF00326">
    <property type="entry name" value="Peptidase_S9"/>
    <property type="match status" value="1"/>
</dbReference>
<feature type="transmembrane region" description="Helical" evidence="3">
    <location>
        <begin position="260"/>
        <end position="281"/>
    </location>
</feature>
<evidence type="ECO:0000313" key="6">
    <source>
        <dbReference type="Proteomes" id="UP000601435"/>
    </source>
</evidence>
<dbReference type="PANTHER" id="PTHR43037">
    <property type="entry name" value="UNNAMED PRODUCT-RELATED"/>
    <property type="match status" value="1"/>
</dbReference>
<keyword evidence="3" id="KW-0472">Membrane</keyword>
<evidence type="ECO:0000256" key="1">
    <source>
        <dbReference type="ARBA" id="ARBA00022729"/>
    </source>
</evidence>
<sequence length="302" mass="33138">MQSCSVSRTSTGLCYSSCQIKKGHCHPCDWATCYDDVGFIRSLLTRLGEQYCVDLDRVYAYGCSNGGLMVHQLAQSLPDHFVAIAAACGGKPHRGYERNFKPGGEPVSMLLLQGRADHTIPPHTPAAAVPRWDGYYYAAAMAVVNAYKAYDQCRNSEPRRFPTPRGVGSKNLSCVEYGYSCLQSSSVVECTFNAGHDVLWETDSNSLADGPETAWFFLCQHSRAGAIPADSCVLPQRPASLMTQQLFMEPEPAPSAKPVVWHYLAQVAIGVGFLAFGLGVFCSHRRRRRANDARSDYAEFSA</sequence>
<dbReference type="GO" id="GO:0008236">
    <property type="term" value="F:serine-type peptidase activity"/>
    <property type="evidence" value="ECO:0007669"/>
    <property type="project" value="InterPro"/>
</dbReference>
<dbReference type="Proteomes" id="UP000601435">
    <property type="component" value="Unassembled WGS sequence"/>
</dbReference>
<evidence type="ECO:0000313" key="5">
    <source>
        <dbReference type="EMBL" id="CAE7816714.1"/>
    </source>
</evidence>
<dbReference type="InterPro" id="IPR050955">
    <property type="entry name" value="Plant_Biomass_Hydrol_Est"/>
</dbReference>
<accession>A0A812Z810</accession>
<keyword evidence="3" id="KW-0812">Transmembrane</keyword>
<dbReference type="EMBL" id="CAJNJA010046364">
    <property type="protein sequence ID" value="CAE7816714.1"/>
    <property type="molecule type" value="Genomic_DNA"/>
</dbReference>
<evidence type="ECO:0000259" key="4">
    <source>
        <dbReference type="Pfam" id="PF00326"/>
    </source>
</evidence>
<keyword evidence="2" id="KW-0378">Hydrolase</keyword>
<proteinExistence type="predicted"/>
<gene>
    <name evidence="5" type="primary">uhpC</name>
    <name evidence="5" type="ORF">SNEC2469_LOCUS24241</name>
</gene>
<comment type="caution">
    <text evidence="5">The sequence shown here is derived from an EMBL/GenBank/DDBJ whole genome shotgun (WGS) entry which is preliminary data.</text>
</comment>
<dbReference type="InterPro" id="IPR029058">
    <property type="entry name" value="AB_hydrolase_fold"/>
</dbReference>
<reference evidence="5" key="1">
    <citation type="submission" date="2021-02" db="EMBL/GenBank/DDBJ databases">
        <authorList>
            <person name="Dougan E. K."/>
            <person name="Rhodes N."/>
            <person name="Thang M."/>
            <person name="Chan C."/>
        </authorList>
    </citation>
    <scope>NUCLEOTIDE SEQUENCE</scope>
</reference>
<keyword evidence="1" id="KW-0732">Signal</keyword>